<gene>
    <name evidence="1" type="ORF">NBR_LOCUS2927</name>
</gene>
<name>A0A0N4XK73_NIPBR</name>
<proteinExistence type="predicted"/>
<keyword evidence="2" id="KW-1185">Reference proteome</keyword>
<accession>A0A0N4XK73</accession>
<dbReference type="EMBL" id="UYSL01003861">
    <property type="protein sequence ID" value="VDL66516.1"/>
    <property type="molecule type" value="Genomic_DNA"/>
</dbReference>
<evidence type="ECO:0000313" key="3">
    <source>
        <dbReference type="WBParaSite" id="NBR_0000292501-mRNA-1"/>
    </source>
</evidence>
<reference evidence="3" key="1">
    <citation type="submission" date="2017-02" db="UniProtKB">
        <authorList>
            <consortium name="WormBaseParasite"/>
        </authorList>
    </citation>
    <scope>IDENTIFICATION</scope>
</reference>
<dbReference type="Proteomes" id="UP000271162">
    <property type="component" value="Unassembled WGS sequence"/>
</dbReference>
<evidence type="ECO:0000313" key="1">
    <source>
        <dbReference type="EMBL" id="VDL66516.1"/>
    </source>
</evidence>
<dbReference type="WBParaSite" id="NBR_0000292501-mRNA-1">
    <property type="protein sequence ID" value="NBR_0000292501-mRNA-1"/>
    <property type="gene ID" value="NBR_0000292501"/>
</dbReference>
<protein>
    <submittedName>
        <fullName evidence="3">Secreted protein</fullName>
    </submittedName>
</protein>
<reference evidence="1 2" key="2">
    <citation type="submission" date="2018-11" db="EMBL/GenBank/DDBJ databases">
        <authorList>
            <consortium name="Pathogen Informatics"/>
        </authorList>
    </citation>
    <scope>NUCLEOTIDE SEQUENCE [LARGE SCALE GENOMIC DNA]</scope>
</reference>
<evidence type="ECO:0000313" key="2">
    <source>
        <dbReference type="Proteomes" id="UP000271162"/>
    </source>
</evidence>
<organism evidence="3">
    <name type="scientific">Nippostrongylus brasiliensis</name>
    <name type="common">Rat hookworm</name>
    <dbReference type="NCBI Taxonomy" id="27835"/>
    <lineage>
        <taxon>Eukaryota</taxon>
        <taxon>Metazoa</taxon>
        <taxon>Ecdysozoa</taxon>
        <taxon>Nematoda</taxon>
        <taxon>Chromadorea</taxon>
        <taxon>Rhabditida</taxon>
        <taxon>Rhabditina</taxon>
        <taxon>Rhabditomorpha</taxon>
        <taxon>Strongyloidea</taxon>
        <taxon>Heligmosomidae</taxon>
        <taxon>Nippostrongylus</taxon>
    </lineage>
</organism>
<sequence length="83" mass="9902">MKWISMTLSCKSARFYLMVAEEITIRHTIPLPTVRNLCRRNLSRRMVTIPNCLQHRLVHRGKGVERFKKMRHTYRRPPPESIG</sequence>
<dbReference type="AlphaFoldDB" id="A0A0N4XK73"/>